<gene>
    <name evidence="6" type="primary">mreB</name>
    <name evidence="7" type="ORF">IAB63_06645</name>
</gene>
<sequence>MAVQKYGLDLGTENIKLSHFPQGMILCEKNLVAAKKKQEIVAFGDAAYDIYERASDNIRITYPIFQGVIAGLTDMKQILDLFLKKAKCSNGFISGNAFYFSVPSDVTEVEKRAFFDVALSSQFKSKDAFIVEKPMAAVVGEGVDLLHSPGVMVIDMGAGTTEVSILAQGGIVLSRLLKMGGNTIDDQIQLEVKTRYNLLIGRKTAESLKLSLGSAILGGRSTQKVLGRDMVTGLPAEAAVDSRVICACVRRILKEITASVRSLLERIPPEVIHSILSTGIHVTGGVSQTENLETYLKQELALPIQMSEHPLESTVRGLTKIMSEPSLSGLAYSIKESIFS</sequence>
<accession>A0A9D1HIT0</accession>
<dbReference type="SUPFAM" id="SSF53067">
    <property type="entry name" value="Actin-like ATPase domain"/>
    <property type="match status" value="2"/>
</dbReference>
<reference evidence="7" key="1">
    <citation type="submission" date="2020-10" db="EMBL/GenBank/DDBJ databases">
        <authorList>
            <person name="Gilroy R."/>
        </authorList>
    </citation>
    <scope>NUCLEOTIDE SEQUENCE</scope>
    <source>
        <strain evidence="7">CHK187-14744</strain>
    </source>
</reference>
<keyword evidence="1 6" id="KW-0963">Cytoplasm</keyword>
<keyword evidence="2 6" id="KW-0547">Nucleotide-binding</keyword>
<dbReference type="GO" id="GO:0005737">
    <property type="term" value="C:cytoplasm"/>
    <property type="evidence" value="ECO:0007669"/>
    <property type="project" value="UniProtKB-SubCell"/>
</dbReference>
<comment type="subcellular location">
    <subcellularLocation>
        <location evidence="6">Cytoplasm</location>
    </subcellularLocation>
    <text evidence="6">Membrane-associated.</text>
</comment>
<dbReference type="InterPro" id="IPR004753">
    <property type="entry name" value="MreB"/>
</dbReference>
<comment type="subunit">
    <text evidence="6">Forms polymers.</text>
</comment>
<evidence type="ECO:0000256" key="6">
    <source>
        <dbReference type="HAMAP-Rule" id="MF_02207"/>
    </source>
</evidence>
<dbReference type="PANTHER" id="PTHR42749">
    <property type="entry name" value="CELL SHAPE-DETERMINING PROTEIN MREB"/>
    <property type="match status" value="1"/>
</dbReference>
<evidence type="ECO:0000313" key="8">
    <source>
        <dbReference type="Proteomes" id="UP000824164"/>
    </source>
</evidence>
<evidence type="ECO:0000256" key="1">
    <source>
        <dbReference type="ARBA" id="ARBA00022490"/>
    </source>
</evidence>
<proteinExistence type="inferred from homology"/>
<dbReference type="EMBL" id="DVLT01000042">
    <property type="protein sequence ID" value="HIU02917.1"/>
    <property type="molecule type" value="Genomic_DNA"/>
</dbReference>
<dbReference type="Proteomes" id="UP000824164">
    <property type="component" value="Unassembled WGS sequence"/>
</dbReference>
<organism evidence="7 8">
    <name type="scientific">Candidatus Onthocola gallistercoris</name>
    <dbReference type="NCBI Taxonomy" id="2840876"/>
    <lineage>
        <taxon>Bacteria</taxon>
        <taxon>Bacillati</taxon>
        <taxon>Bacillota</taxon>
        <taxon>Bacilli</taxon>
        <taxon>Candidatus Onthocola</taxon>
    </lineage>
</organism>
<comment type="similarity">
    <text evidence="5 6">Belongs to the FtsA/MreB family.</text>
</comment>
<name>A0A9D1HIT0_9FIRM</name>
<evidence type="ECO:0000256" key="3">
    <source>
        <dbReference type="ARBA" id="ARBA00022840"/>
    </source>
</evidence>
<feature type="binding site" evidence="6">
    <location>
        <begin position="158"/>
        <end position="160"/>
    </location>
    <ligand>
        <name>ATP</name>
        <dbReference type="ChEBI" id="CHEBI:30616"/>
    </ligand>
</feature>
<dbReference type="InterPro" id="IPR043129">
    <property type="entry name" value="ATPase_NBD"/>
</dbReference>
<dbReference type="PRINTS" id="PR01652">
    <property type="entry name" value="SHAPEPROTEIN"/>
</dbReference>
<feature type="binding site" evidence="6">
    <location>
        <begin position="206"/>
        <end position="209"/>
    </location>
    <ligand>
        <name>ATP</name>
        <dbReference type="ChEBI" id="CHEBI:30616"/>
    </ligand>
</feature>
<dbReference type="GO" id="GO:0008360">
    <property type="term" value="P:regulation of cell shape"/>
    <property type="evidence" value="ECO:0007669"/>
    <property type="project" value="UniProtKB-UniRule"/>
</dbReference>
<keyword evidence="3 6" id="KW-0067">ATP-binding</keyword>
<dbReference type="InterPro" id="IPR056546">
    <property type="entry name" value="MreB_MamK-like"/>
</dbReference>
<dbReference type="Gene3D" id="3.30.420.40">
    <property type="match status" value="2"/>
</dbReference>
<dbReference type="PANTHER" id="PTHR42749:SF1">
    <property type="entry name" value="CELL SHAPE-DETERMINING PROTEIN MREB"/>
    <property type="match status" value="1"/>
</dbReference>
<evidence type="ECO:0000256" key="4">
    <source>
        <dbReference type="ARBA" id="ARBA00022960"/>
    </source>
</evidence>
<dbReference type="AlphaFoldDB" id="A0A9D1HIT0"/>
<evidence type="ECO:0000313" key="7">
    <source>
        <dbReference type="EMBL" id="HIU02917.1"/>
    </source>
</evidence>
<dbReference type="HAMAP" id="MF_02207">
    <property type="entry name" value="MreB"/>
    <property type="match status" value="1"/>
</dbReference>
<comment type="caution">
    <text evidence="6">Lacks conserved residue(s) required for the propagation of feature annotation.</text>
</comment>
<reference evidence="7" key="2">
    <citation type="journal article" date="2021" name="PeerJ">
        <title>Extensive microbial diversity within the chicken gut microbiome revealed by metagenomics and culture.</title>
        <authorList>
            <person name="Gilroy R."/>
            <person name="Ravi A."/>
            <person name="Getino M."/>
            <person name="Pursley I."/>
            <person name="Horton D.L."/>
            <person name="Alikhan N.F."/>
            <person name="Baker D."/>
            <person name="Gharbi K."/>
            <person name="Hall N."/>
            <person name="Watson M."/>
            <person name="Adriaenssens E.M."/>
            <person name="Foster-Nyarko E."/>
            <person name="Jarju S."/>
            <person name="Secka A."/>
            <person name="Antonio M."/>
            <person name="Oren A."/>
            <person name="Chaudhuri R.R."/>
            <person name="La Ragione R."/>
            <person name="Hildebrand F."/>
            <person name="Pallen M.J."/>
        </authorList>
    </citation>
    <scope>NUCLEOTIDE SEQUENCE</scope>
    <source>
        <strain evidence="7">CHK187-14744</strain>
    </source>
</reference>
<evidence type="ECO:0000256" key="5">
    <source>
        <dbReference type="ARBA" id="ARBA00023458"/>
    </source>
</evidence>
<comment type="caution">
    <text evidence="7">The sequence shown here is derived from an EMBL/GenBank/DDBJ whole genome shotgun (WGS) entry which is preliminary data.</text>
</comment>
<keyword evidence="4 6" id="KW-0133">Cell shape</keyword>
<comment type="function">
    <text evidence="6">Forms membrane-associated dynamic filaments that are essential for cell shape determination. Acts by regulating cell wall synthesis and cell elongation, and thus cell shape. A feedback loop between cell geometry and MreB localization may maintain elongated cell shape by targeting cell wall growth to regions of negative cell wall curvature.</text>
</comment>
<dbReference type="GO" id="GO:0005524">
    <property type="term" value="F:ATP binding"/>
    <property type="evidence" value="ECO:0007669"/>
    <property type="project" value="UniProtKB-KW"/>
</dbReference>
<evidence type="ECO:0000256" key="2">
    <source>
        <dbReference type="ARBA" id="ARBA00022741"/>
    </source>
</evidence>
<protein>
    <recommendedName>
        <fullName evidence="6">Cell shape-determining protein MreB</fullName>
    </recommendedName>
</protein>
<dbReference type="GO" id="GO:0000902">
    <property type="term" value="P:cell morphogenesis"/>
    <property type="evidence" value="ECO:0007669"/>
    <property type="project" value="InterPro"/>
</dbReference>
<dbReference type="Pfam" id="PF06723">
    <property type="entry name" value="MreB_Mbl"/>
    <property type="match status" value="1"/>
</dbReference>